<name>A8F824_PSELT</name>
<dbReference type="HOGENOM" id="CLU_841641_0_0_0"/>
<keyword evidence="7 12" id="KW-0808">Transferase</keyword>
<evidence type="ECO:0000256" key="5">
    <source>
        <dbReference type="ARBA" id="ARBA00022490"/>
    </source>
</evidence>
<dbReference type="GO" id="GO:0004719">
    <property type="term" value="F:protein-L-isoaspartate (D-aspartate) O-methyltransferase activity"/>
    <property type="evidence" value="ECO:0007669"/>
    <property type="project" value="UniProtKB-EC"/>
</dbReference>
<comment type="subcellular location">
    <subcellularLocation>
        <location evidence="1">Cytoplasm</location>
    </subcellularLocation>
</comment>
<evidence type="ECO:0000256" key="7">
    <source>
        <dbReference type="ARBA" id="ARBA00022679"/>
    </source>
</evidence>
<evidence type="ECO:0000256" key="3">
    <source>
        <dbReference type="ARBA" id="ARBA00011890"/>
    </source>
</evidence>
<gene>
    <name evidence="12" type="ordered locus">Tlet_1754</name>
</gene>
<dbReference type="InterPro" id="IPR000682">
    <property type="entry name" value="PCMT"/>
</dbReference>
<keyword evidence="13" id="KW-1185">Reference proteome</keyword>
<evidence type="ECO:0000313" key="13">
    <source>
        <dbReference type="Proteomes" id="UP000002016"/>
    </source>
</evidence>
<reference evidence="12 13" key="2">
    <citation type="journal article" date="2009" name="Proc. Natl. Acad. Sci. U.S.A.">
        <title>On the chimeric nature, thermophilic origin, and phylogenetic placement of the Thermotogales.</title>
        <authorList>
            <person name="Zhaxybayeva O."/>
            <person name="Swithers K.S."/>
            <person name="Lapierre P."/>
            <person name="Fournier G.P."/>
            <person name="Bickhart D.M."/>
            <person name="DeBoy R.T."/>
            <person name="Nelson K.E."/>
            <person name="Nesbo C.L."/>
            <person name="Doolittle W.F."/>
            <person name="Gogarten J.P."/>
            <person name="Noll K.M."/>
        </authorList>
    </citation>
    <scope>NUCLEOTIDE SEQUENCE [LARGE SCALE GENOMIC DNA]</scope>
    <source>
        <strain evidence="13">ATCC BAA-301 / DSM 14385 / NBRC 107922 / TMO</strain>
    </source>
</reference>
<dbReference type="KEGG" id="tle:Tlet_1754"/>
<accession>A8F824</accession>
<evidence type="ECO:0000256" key="4">
    <source>
        <dbReference type="ARBA" id="ARBA00013346"/>
    </source>
</evidence>
<dbReference type="EC" id="2.1.1.77" evidence="3"/>
<protein>
    <recommendedName>
        <fullName evidence="4">Protein-L-isoaspartate O-methyltransferase</fullName>
        <ecNumber evidence="3">2.1.1.77</ecNumber>
    </recommendedName>
    <alternativeName>
        <fullName evidence="11">L-isoaspartyl protein carboxyl methyltransferase</fullName>
    </alternativeName>
    <alternativeName>
        <fullName evidence="9">Protein L-isoaspartyl methyltransferase</fullName>
    </alternativeName>
    <alternativeName>
        <fullName evidence="10">Protein-beta-aspartate methyltransferase</fullName>
    </alternativeName>
</protein>
<keyword evidence="5" id="KW-0963">Cytoplasm</keyword>
<dbReference type="EMBL" id="CP000812">
    <property type="protein sequence ID" value="ABV34308.1"/>
    <property type="molecule type" value="Genomic_DNA"/>
</dbReference>
<dbReference type="PANTHER" id="PTHR11579">
    <property type="entry name" value="PROTEIN-L-ISOASPARTATE O-METHYLTRANSFERASE"/>
    <property type="match status" value="1"/>
</dbReference>
<dbReference type="GO" id="GO:0032259">
    <property type="term" value="P:methylation"/>
    <property type="evidence" value="ECO:0007669"/>
    <property type="project" value="UniProtKB-KW"/>
</dbReference>
<dbReference type="AlphaFoldDB" id="A8F824"/>
<evidence type="ECO:0000256" key="10">
    <source>
        <dbReference type="ARBA" id="ARBA00031323"/>
    </source>
</evidence>
<sequence>MCEFFWREKLTHDIRIAGIDDENILSGFLKVPRERFSQIEYPPQVVYSDQVIVTMKDQDEYSTSSQPSLMAYFMKIAHLCRGMKVLEIGSGTGYNACVMAQIVKENGLIVAVEYNQKFLLYAEKTARELGINNVIFVNDDGASGCEKYAPYDAIIVTVAADNIPYTWIKQLKPGGRIVLPIDIYVIDSQPAFVLEKIEDGIKGDYLFETRFLKARGSLGNLNQRNLEKLLSFEKLSYSQQNTVIYTNIQFLKLLHLSFWSLCMRSREICHIEENGYAVWNSWNGKWNIFGIIQKLFRLFDEWKSTNQSSLREIQIIYDLNMNFLRLKKRGN</sequence>
<dbReference type="NCBIfam" id="NF010550">
    <property type="entry name" value="PRK13943.1"/>
    <property type="match status" value="1"/>
</dbReference>
<evidence type="ECO:0000256" key="2">
    <source>
        <dbReference type="ARBA" id="ARBA00005369"/>
    </source>
</evidence>
<dbReference type="Pfam" id="PF01135">
    <property type="entry name" value="PCMT"/>
    <property type="match status" value="1"/>
</dbReference>
<dbReference type="InterPro" id="IPR029063">
    <property type="entry name" value="SAM-dependent_MTases_sf"/>
</dbReference>
<keyword evidence="8" id="KW-0949">S-adenosyl-L-methionine</keyword>
<dbReference type="GO" id="GO:0005737">
    <property type="term" value="C:cytoplasm"/>
    <property type="evidence" value="ECO:0007669"/>
    <property type="project" value="UniProtKB-SubCell"/>
</dbReference>
<dbReference type="PANTHER" id="PTHR11579:SF0">
    <property type="entry name" value="PROTEIN-L-ISOASPARTATE(D-ASPARTATE) O-METHYLTRANSFERASE"/>
    <property type="match status" value="1"/>
</dbReference>
<evidence type="ECO:0000256" key="8">
    <source>
        <dbReference type="ARBA" id="ARBA00022691"/>
    </source>
</evidence>
<evidence type="ECO:0000313" key="12">
    <source>
        <dbReference type="EMBL" id="ABV34308.1"/>
    </source>
</evidence>
<proteinExistence type="inferred from homology"/>
<evidence type="ECO:0000256" key="11">
    <source>
        <dbReference type="ARBA" id="ARBA00031350"/>
    </source>
</evidence>
<evidence type="ECO:0000256" key="1">
    <source>
        <dbReference type="ARBA" id="ARBA00004496"/>
    </source>
</evidence>
<dbReference type="Proteomes" id="UP000002016">
    <property type="component" value="Chromosome"/>
</dbReference>
<keyword evidence="6 12" id="KW-0489">Methyltransferase</keyword>
<comment type="similarity">
    <text evidence="2">Belongs to the methyltransferase superfamily. L-isoaspartyl/D-aspartyl protein methyltransferase family.</text>
</comment>
<organism evidence="12 13">
    <name type="scientific">Pseudothermotoga lettingae (strain ATCC BAA-301 / DSM 14385 / NBRC 107922 / TMO)</name>
    <name type="common">Thermotoga lettingae</name>
    <dbReference type="NCBI Taxonomy" id="416591"/>
    <lineage>
        <taxon>Bacteria</taxon>
        <taxon>Thermotogati</taxon>
        <taxon>Thermotogota</taxon>
        <taxon>Thermotogae</taxon>
        <taxon>Thermotogales</taxon>
        <taxon>Thermotogaceae</taxon>
        <taxon>Pseudothermotoga</taxon>
    </lineage>
</organism>
<dbReference type="OrthoDB" id="9772751at2"/>
<dbReference type="Gene3D" id="3.40.50.150">
    <property type="entry name" value="Vaccinia Virus protein VP39"/>
    <property type="match status" value="1"/>
</dbReference>
<dbReference type="STRING" id="416591.Tlet_1754"/>
<dbReference type="eggNOG" id="COG2518">
    <property type="taxonomic scope" value="Bacteria"/>
</dbReference>
<dbReference type="CDD" id="cd02440">
    <property type="entry name" value="AdoMet_MTases"/>
    <property type="match status" value="1"/>
</dbReference>
<reference evidence="12 13" key="1">
    <citation type="submission" date="2007-08" db="EMBL/GenBank/DDBJ databases">
        <title>Complete sequence of Thermotoga lettingae TMO.</title>
        <authorList>
            <consortium name="US DOE Joint Genome Institute"/>
            <person name="Copeland A."/>
            <person name="Lucas S."/>
            <person name="Lapidus A."/>
            <person name="Barry K."/>
            <person name="Glavina del Rio T."/>
            <person name="Dalin E."/>
            <person name="Tice H."/>
            <person name="Pitluck S."/>
            <person name="Foster B."/>
            <person name="Bruce D."/>
            <person name="Schmutz J."/>
            <person name="Larimer F."/>
            <person name="Land M."/>
            <person name="Hauser L."/>
            <person name="Kyrpides N."/>
            <person name="Mikhailova N."/>
            <person name="Nelson K."/>
            <person name="Gogarten J.P."/>
            <person name="Noll K."/>
            <person name="Richardson P."/>
        </authorList>
    </citation>
    <scope>NUCLEOTIDE SEQUENCE [LARGE SCALE GENOMIC DNA]</scope>
    <source>
        <strain evidence="13">ATCC BAA-301 / DSM 14385 / NBRC 107922 / TMO</strain>
    </source>
</reference>
<evidence type="ECO:0000256" key="9">
    <source>
        <dbReference type="ARBA" id="ARBA00030757"/>
    </source>
</evidence>
<dbReference type="SUPFAM" id="SSF53335">
    <property type="entry name" value="S-adenosyl-L-methionine-dependent methyltransferases"/>
    <property type="match status" value="1"/>
</dbReference>
<evidence type="ECO:0000256" key="6">
    <source>
        <dbReference type="ARBA" id="ARBA00022603"/>
    </source>
</evidence>
<dbReference type="RefSeq" id="WP_012003784.1">
    <property type="nucleotide sequence ID" value="NC_009828.1"/>
</dbReference>